<accession>A0AAV2DAY3</accession>
<keyword evidence="2" id="KW-0677">Repeat</keyword>
<dbReference type="EMBL" id="OZ034815">
    <property type="protein sequence ID" value="CAL1371016.1"/>
    <property type="molecule type" value="Genomic_DNA"/>
</dbReference>
<evidence type="ECO:0000313" key="5">
    <source>
        <dbReference type="Proteomes" id="UP001497516"/>
    </source>
</evidence>
<proteinExistence type="predicted"/>
<dbReference type="InterPro" id="IPR038408">
    <property type="entry name" value="GNK2_sf"/>
</dbReference>
<organism evidence="4 5">
    <name type="scientific">Linum trigynum</name>
    <dbReference type="NCBI Taxonomy" id="586398"/>
    <lineage>
        <taxon>Eukaryota</taxon>
        <taxon>Viridiplantae</taxon>
        <taxon>Streptophyta</taxon>
        <taxon>Embryophyta</taxon>
        <taxon>Tracheophyta</taxon>
        <taxon>Spermatophyta</taxon>
        <taxon>Magnoliopsida</taxon>
        <taxon>eudicotyledons</taxon>
        <taxon>Gunneridae</taxon>
        <taxon>Pentapetalae</taxon>
        <taxon>rosids</taxon>
        <taxon>fabids</taxon>
        <taxon>Malpighiales</taxon>
        <taxon>Linaceae</taxon>
        <taxon>Linum</taxon>
    </lineage>
</organism>
<protein>
    <recommendedName>
        <fullName evidence="3">Gnk2-homologous domain-containing protein</fullName>
    </recommendedName>
</protein>
<dbReference type="PROSITE" id="PS51473">
    <property type="entry name" value="GNK2"/>
    <property type="match status" value="1"/>
</dbReference>
<dbReference type="Proteomes" id="UP001497516">
    <property type="component" value="Chromosome 2"/>
</dbReference>
<dbReference type="AlphaFoldDB" id="A0AAV2DAY3"/>
<evidence type="ECO:0000256" key="2">
    <source>
        <dbReference type="ARBA" id="ARBA00022737"/>
    </source>
</evidence>
<reference evidence="4 5" key="1">
    <citation type="submission" date="2024-04" db="EMBL/GenBank/DDBJ databases">
        <authorList>
            <person name="Fracassetti M."/>
        </authorList>
    </citation>
    <scope>NUCLEOTIDE SEQUENCE [LARGE SCALE GENOMIC DNA]</scope>
</reference>
<evidence type="ECO:0000259" key="3">
    <source>
        <dbReference type="PROSITE" id="PS51473"/>
    </source>
</evidence>
<name>A0AAV2DAY3_9ROSI</name>
<keyword evidence="5" id="KW-1185">Reference proteome</keyword>
<evidence type="ECO:0000256" key="1">
    <source>
        <dbReference type="ARBA" id="ARBA00022729"/>
    </source>
</evidence>
<dbReference type="InterPro" id="IPR002902">
    <property type="entry name" value="GNK2"/>
</dbReference>
<sequence length="178" mass="19784">MRQNKDSAISAECRMLPLLYVARLYKLLLLRRSIYPTNMNTFKNNKTSSMQAATIIIVIAGAYLSNYVRAAEYCGCGRANDQQKFPVYAHGLLEDLVAGMPFQGRDPASGYMNYITTNPRPGSKGAVYGSAICTRRLTMAECETCLSGVRECLRPCKTYSCGGAKIANRCSLDFWQME</sequence>
<evidence type="ECO:0000313" key="4">
    <source>
        <dbReference type="EMBL" id="CAL1371016.1"/>
    </source>
</evidence>
<gene>
    <name evidence="4" type="ORF">LTRI10_LOCUS13103</name>
</gene>
<dbReference type="Pfam" id="PF01657">
    <property type="entry name" value="Stress-antifung"/>
    <property type="match status" value="1"/>
</dbReference>
<dbReference type="Gene3D" id="3.30.430.20">
    <property type="entry name" value="Gnk2 domain, C-X8-C-X2-C motif"/>
    <property type="match status" value="1"/>
</dbReference>
<keyword evidence="1" id="KW-0732">Signal</keyword>
<feature type="domain" description="Gnk2-homologous" evidence="3">
    <location>
        <begin position="67"/>
        <end position="178"/>
    </location>
</feature>